<evidence type="ECO:0000313" key="2">
    <source>
        <dbReference type="Proteomes" id="UP000601223"/>
    </source>
</evidence>
<protein>
    <recommendedName>
        <fullName evidence="3">MmcQ/YjbR family DNA-binding protein</fullName>
    </recommendedName>
</protein>
<evidence type="ECO:0008006" key="3">
    <source>
        <dbReference type="Google" id="ProtNLM"/>
    </source>
</evidence>
<accession>A0A8J3JT00</accession>
<dbReference type="EMBL" id="BONF01000037">
    <property type="protein sequence ID" value="GIF84408.1"/>
    <property type="molecule type" value="Genomic_DNA"/>
</dbReference>
<dbReference type="Proteomes" id="UP000601223">
    <property type="component" value="Unassembled WGS sequence"/>
</dbReference>
<dbReference type="AlphaFoldDB" id="A0A8J3JT00"/>
<name>A0A8J3JT00_9ACTN</name>
<dbReference type="Pfam" id="PF04237">
    <property type="entry name" value="YjbR"/>
    <property type="match status" value="1"/>
</dbReference>
<evidence type="ECO:0000313" key="1">
    <source>
        <dbReference type="EMBL" id="GIF84408.1"/>
    </source>
</evidence>
<sequence>MADLDEVRRIAMALPDVTEQTDSDTPAFYVGGRGFVSVSGDGARLLLHATAGRVANALAEDPGVYRELRRGETLVGIDADLAAIPSDRLADLVDHAWHLRTPNKARK</sequence>
<reference evidence="1 2" key="1">
    <citation type="submission" date="2021-01" db="EMBL/GenBank/DDBJ databases">
        <title>Whole genome shotgun sequence of Catellatospora bangladeshensis NBRC 107357.</title>
        <authorList>
            <person name="Komaki H."/>
            <person name="Tamura T."/>
        </authorList>
    </citation>
    <scope>NUCLEOTIDE SEQUENCE [LARGE SCALE GENOMIC DNA]</scope>
    <source>
        <strain evidence="1 2">NBRC 107357</strain>
    </source>
</reference>
<comment type="caution">
    <text evidence="1">The sequence shown here is derived from an EMBL/GenBank/DDBJ whole genome shotgun (WGS) entry which is preliminary data.</text>
</comment>
<gene>
    <name evidence="1" type="ORF">Cba03nite_57570</name>
</gene>
<dbReference type="RefSeq" id="WP_203752681.1">
    <property type="nucleotide sequence ID" value="NZ_BONF01000037.1"/>
</dbReference>
<organism evidence="1 2">
    <name type="scientific">Catellatospora bangladeshensis</name>
    <dbReference type="NCBI Taxonomy" id="310355"/>
    <lineage>
        <taxon>Bacteria</taxon>
        <taxon>Bacillati</taxon>
        <taxon>Actinomycetota</taxon>
        <taxon>Actinomycetes</taxon>
        <taxon>Micromonosporales</taxon>
        <taxon>Micromonosporaceae</taxon>
        <taxon>Catellatospora</taxon>
    </lineage>
</organism>
<proteinExistence type="predicted"/>
<keyword evidence="2" id="KW-1185">Reference proteome</keyword>
<dbReference type="InterPro" id="IPR058532">
    <property type="entry name" value="YjbR/MT2646/Rv2570-like"/>
</dbReference>